<dbReference type="InterPro" id="IPR013216">
    <property type="entry name" value="Methyltransf_11"/>
</dbReference>
<proteinExistence type="predicted"/>
<dbReference type="PANTHER" id="PTHR43591:SF24">
    <property type="entry name" value="2-METHOXY-6-POLYPRENYL-1,4-BENZOQUINOL METHYLASE, MITOCHONDRIAL"/>
    <property type="match status" value="1"/>
</dbReference>
<dbReference type="SUPFAM" id="SSF53335">
    <property type="entry name" value="S-adenosyl-L-methionine-dependent methyltransferases"/>
    <property type="match status" value="2"/>
</dbReference>
<evidence type="ECO:0000313" key="2">
    <source>
        <dbReference type="EMBL" id="MBC8572622.1"/>
    </source>
</evidence>
<dbReference type="InterPro" id="IPR029063">
    <property type="entry name" value="SAM-dependent_MTases_sf"/>
</dbReference>
<dbReference type="EMBL" id="JACRSZ010000004">
    <property type="protein sequence ID" value="MBC8572622.1"/>
    <property type="molecule type" value="Genomic_DNA"/>
</dbReference>
<evidence type="ECO:0000259" key="1">
    <source>
        <dbReference type="Pfam" id="PF08241"/>
    </source>
</evidence>
<dbReference type="PANTHER" id="PTHR43591">
    <property type="entry name" value="METHYLTRANSFERASE"/>
    <property type="match status" value="1"/>
</dbReference>
<sequence>MELLQEIESYWTTRTDGYSEVNQKELAGMQKAAWLEVLTEHFPKKEKKDLRILDIGTGPGFFPTILSEAGYEIDAADYTPGMLEKAKENVGKYADRVRFWREDAQNLDFENETFDVIISRNLTWNLEEPARAYAEWMRVLKPGGKILNFDANWYGYLYDDDKREAYEADRKNVENAALDDHYTCTDIDRMEQIALQMPLSAIHRPVWDAKVLRSIGFVDIAIDQEIWKTVWSEEEKLNYGSTPMFMIEAVKPEIETKKRVTSYWSRRSDDFMKHKRAELHSVQAERWMNEIHKFLPAGKSLKILDVGCGAGFFSILLAKEGHQVTGMDLTPDMVERARFLALEEGISEDIAEGSCRFMVMDAENPEFADESFDVVISRNLTWTLPHADRAYEQWIRVLKKGGCLINADADYGADNFADTSSLPKSHVHNMVGNELMEECETIKQLMPISECRRPAWDVQALKYFDMEDVQADTELSNRLYKEKDEFYNPTSMFLVYGKKKR</sequence>
<protein>
    <submittedName>
        <fullName evidence="2">Class I SAM-dependent methyltransferase</fullName>
    </submittedName>
</protein>
<dbReference type="Pfam" id="PF08241">
    <property type="entry name" value="Methyltransf_11"/>
    <property type="match status" value="2"/>
</dbReference>
<dbReference type="Proteomes" id="UP000657421">
    <property type="component" value="Unassembled WGS sequence"/>
</dbReference>
<organism evidence="2 3">
    <name type="scientific">Jingyaoa shaoxingensis</name>
    <dbReference type="NCBI Taxonomy" id="2763671"/>
    <lineage>
        <taxon>Bacteria</taxon>
        <taxon>Bacillati</taxon>
        <taxon>Bacillota</taxon>
        <taxon>Clostridia</taxon>
        <taxon>Lachnospirales</taxon>
        <taxon>Lachnospiraceae</taxon>
        <taxon>Jingyaoa</taxon>
    </lineage>
</organism>
<gene>
    <name evidence="2" type="ORF">H8716_05910</name>
</gene>
<keyword evidence="2" id="KW-0808">Transferase</keyword>
<reference evidence="2 3" key="1">
    <citation type="submission" date="2020-08" db="EMBL/GenBank/DDBJ databases">
        <title>Genome public.</title>
        <authorList>
            <person name="Liu C."/>
            <person name="Sun Q."/>
        </authorList>
    </citation>
    <scope>NUCLEOTIDE SEQUENCE [LARGE SCALE GENOMIC DNA]</scope>
    <source>
        <strain evidence="2 3">NSJ-46</strain>
    </source>
</reference>
<evidence type="ECO:0000313" key="3">
    <source>
        <dbReference type="Proteomes" id="UP000657421"/>
    </source>
</evidence>
<feature type="domain" description="Methyltransferase type 11" evidence="1">
    <location>
        <begin position="53"/>
        <end position="147"/>
    </location>
</feature>
<keyword evidence="2" id="KW-0489">Methyltransferase</keyword>
<feature type="domain" description="Methyltransferase type 11" evidence="1">
    <location>
        <begin position="304"/>
        <end position="405"/>
    </location>
</feature>
<dbReference type="RefSeq" id="WP_249307652.1">
    <property type="nucleotide sequence ID" value="NZ_JACRSZ010000004.1"/>
</dbReference>
<dbReference type="GO" id="GO:0008168">
    <property type="term" value="F:methyltransferase activity"/>
    <property type="evidence" value="ECO:0007669"/>
    <property type="project" value="UniProtKB-KW"/>
</dbReference>
<dbReference type="GO" id="GO:0032259">
    <property type="term" value="P:methylation"/>
    <property type="evidence" value="ECO:0007669"/>
    <property type="project" value="UniProtKB-KW"/>
</dbReference>
<comment type="caution">
    <text evidence="2">The sequence shown here is derived from an EMBL/GenBank/DDBJ whole genome shotgun (WGS) entry which is preliminary data.</text>
</comment>
<dbReference type="CDD" id="cd02440">
    <property type="entry name" value="AdoMet_MTases"/>
    <property type="match status" value="2"/>
</dbReference>
<dbReference type="Gene3D" id="3.40.50.150">
    <property type="entry name" value="Vaccinia Virus protein VP39"/>
    <property type="match status" value="2"/>
</dbReference>
<keyword evidence="3" id="KW-1185">Reference proteome</keyword>
<accession>A0ABR7N9Z2</accession>
<name>A0ABR7N9Z2_9FIRM</name>